<evidence type="ECO:0000313" key="9">
    <source>
        <dbReference type="Proteomes" id="UP001162131"/>
    </source>
</evidence>
<evidence type="ECO:0000256" key="2">
    <source>
        <dbReference type="ARBA" id="ARBA00022737"/>
    </source>
</evidence>
<dbReference type="AlphaFoldDB" id="A0AAU9K717"/>
<accession>A0AAU9K717</accession>
<dbReference type="Pfam" id="PF13913">
    <property type="entry name" value="zf-C2HC_2"/>
    <property type="match status" value="3"/>
</dbReference>
<evidence type="ECO:0000256" key="5">
    <source>
        <dbReference type="PROSITE-ProRule" id="PRU01371"/>
    </source>
</evidence>
<gene>
    <name evidence="8" type="ORF">BSTOLATCC_MIC47807</name>
</gene>
<evidence type="ECO:0000256" key="4">
    <source>
        <dbReference type="ARBA" id="ARBA00022833"/>
    </source>
</evidence>
<reference evidence="8" key="1">
    <citation type="submission" date="2021-09" db="EMBL/GenBank/DDBJ databases">
        <authorList>
            <consortium name="AG Swart"/>
            <person name="Singh M."/>
            <person name="Singh A."/>
            <person name="Seah K."/>
            <person name="Emmerich C."/>
        </authorList>
    </citation>
    <scope>NUCLEOTIDE SEQUENCE</scope>
    <source>
        <strain evidence="8">ATCC30299</strain>
    </source>
</reference>
<dbReference type="PANTHER" id="PTHR13555:SF68">
    <property type="entry name" value="ZINC FINGER PROTEIN 474"/>
    <property type="match status" value="1"/>
</dbReference>
<evidence type="ECO:0000256" key="1">
    <source>
        <dbReference type="ARBA" id="ARBA00022723"/>
    </source>
</evidence>
<dbReference type="EMBL" id="CAJZBQ010000047">
    <property type="protein sequence ID" value="CAG9328971.1"/>
    <property type="molecule type" value="Genomic_DNA"/>
</dbReference>
<evidence type="ECO:0000256" key="6">
    <source>
        <dbReference type="SAM" id="MobiDB-lite"/>
    </source>
</evidence>
<feature type="region of interest" description="Disordered" evidence="6">
    <location>
        <begin position="44"/>
        <end position="63"/>
    </location>
</feature>
<dbReference type="InterPro" id="IPR049899">
    <property type="entry name" value="Znf_C2HC_C3H"/>
</dbReference>
<feature type="domain" description="C2HC/C3H-type" evidence="7">
    <location>
        <begin position="83"/>
        <end position="112"/>
    </location>
</feature>
<organism evidence="8 9">
    <name type="scientific">Blepharisma stoltei</name>
    <dbReference type="NCBI Taxonomy" id="1481888"/>
    <lineage>
        <taxon>Eukaryota</taxon>
        <taxon>Sar</taxon>
        <taxon>Alveolata</taxon>
        <taxon>Ciliophora</taxon>
        <taxon>Postciliodesmatophora</taxon>
        <taxon>Heterotrichea</taxon>
        <taxon>Heterotrichida</taxon>
        <taxon>Blepharismidae</taxon>
        <taxon>Blepharisma</taxon>
    </lineage>
</organism>
<comment type="caution">
    <text evidence="8">The sequence shown here is derived from an EMBL/GenBank/DDBJ whole genome shotgun (WGS) entry which is preliminary data.</text>
</comment>
<keyword evidence="1" id="KW-0479">Metal-binding</keyword>
<keyword evidence="9" id="KW-1185">Reference proteome</keyword>
<dbReference type="InterPro" id="IPR026319">
    <property type="entry name" value="ZC2HC1A/B-like"/>
</dbReference>
<keyword evidence="2" id="KW-0677">Repeat</keyword>
<evidence type="ECO:0000259" key="7">
    <source>
        <dbReference type="PROSITE" id="PS52027"/>
    </source>
</evidence>
<dbReference type="GO" id="GO:0008270">
    <property type="term" value="F:zinc ion binding"/>
    <property type="evidence" value="ECO:0007669"/>
    <property type="project" value="UniProtKB-KW"/>
</dbReference>
<dbReference type="PROSITE" id="PS52027">
    <property type="entry name" value="ZF_C2HC_C3H"/>
    <property type="match status" value="1"/>
</dbReference>
<sequence length="357" mass="41051">MENLSYVKPKSLVCYLCGREFGTASLGIHQKTCMKLWEEREKLKPPKERRPLPEPPASIPLGSTPKDLAIHNEIAYESFKSKAMIQCPYCERKFLEERFQVHQKSCTAENPCKPSRNSMLFKKLTLSEGIDDYVFFERRSLTPAALTSPFLEPVSPFTPQAAPKPSFGIELKEDFDRDLENLCRDLDPIKEEKIDEKNIEKQWENPIEKDGKFVGSPRGALNNEIRVLQSARSTPMLSKKKNLNIILVECPICNRKFDPRMIDKHIGKCKILEERNQSPIKAAPEVKKPENVIKKTTNVSSRYMNTNSRHESNQKQRNYNEIQPPAAKKEKIFCHICGEKYLPNANYCAYCGIKKVD</sequence>
<proteinExistence type="predicted"/>
<dbReference type="PANTHER" id="PTHR13555">
    <property type="entry name" value="C2H2 ZINC FINGER CGI-62-RELATED"/>
    <property type="match status" value="1"/>
</dbReference>
<keyword evidence="3 5" id="KW-0863">Zinc-finger</keyword>
<name>A0AAU9K717_9CILI</name>
<dbReference type="Gene3D" id="3.30.160.60">
    <property type="entry name" value="Classic Zinc Finger"/>
    <property type="match status" value="3"/>
</dbReference>
<evidence type="ECO:0000313" key="8">
    <source>
        <dbReference type="EMBL" id="CAG9328971.1"/>
    </source>
</evidence>
<keyword evidence="4" id="KW-0862">Zinc</keyword>
<protein>
    <recommendedName>
        <fullName evidence="7">C2HC/C3H-type domain-containing protein</fullName>
    </recommendedName>
</protein>
<evidence type="ECO:0000256" key="3">
    <source>
        <dbReference type="ARBA" id="ARBA00022771"/>
    </source>
</evidence>
<dbReference type="Proteomes" id="UP001162131">
    <property type="component" value="Unassembled WGS sequence"/>
</dbReference>